<comment type="caution">
    <text evidence="2">The sequence shown here is derived from an EMBL/GenBank/DDBJ whole genome shotgun (WGS) entry which is preliminary data.</text>
</comment>
<reference evidence="2" key="2">
    <citation type="submission" date="2021-08" db="EMBL/GenBank/DDBJ databases">
        <authorList>
            <person name="Tani A."/>
            <person name="Ola A."/>
            <person name="Ogura Y."/>
            <person name="Katsura K."/>
            <person name="Hayashi T."/>
        </authorList>
    </citation>
    <scope>NUCLEOTIDE SEQUENCE</scope>
    <source>
        <strain evidence="2">DSM 17168</strain>
    </source>
</reference>
<feature type="transmembrane region" description="Helical" evidence="1">
    <location>
        <begin position="36"/>
        <end position="56"/>
    </location>
</feature>
<evidence type="ECO:0008006" key="4">
    <source>
        <dbReference type="Google" id="ProtNLM"/>
    </source>
</evidence>
<proteinExistence type="predicted"/>
<feature type="transmembrane region" description="Helical" evidence="1">
    <location>
        <begin position="76"/>
        <end position="97"/>
    </location>
</feature>
<sequence>MLATADEVVRSLRGTADLLNRKPGALGRFDTSERGFWRSFGAIWLAAPAVVIALALERGREDLVQSGLFRFDHVTLAVLAGALACFLVVPLAMIAVARRLQLTRGYVPFVVVTNWILVVAFLVLSFPGLLLLLGLSTPGLAVVHDLAFGAVLVHLYGSAVRATLGLSGPTAMLLTLGCTALVATVAGGVHLLV</sequence>
<evidence type="ECO:0000313" key="3">
    <source>
        <dbReference type="Proteomes" id="UP001055153"/>
    </source>
</evidence>
<evidence type="ECO:0000256" key="1">
    <source>
        <dbReference type="SAM" id="Phobius"/>
    </source>
</evidence>
<keyword evidence="3" id="KW-1185">Reference proteome</keyword>
<evidence type="ECO:0000313" key="2">
    <source>
        <dbReference type="EMBL" id="GJE00455.1"/>
    </source>
</evidence>
<accession>A0ABQ4SF73</accession>
<reference evidence="2" key="1">
    <citation type="journal article" date="2021" name="Front. Microbiol.">
        <title>Comprehensive Comparative Genomics and Phenotyping of Methylobacterium Species.</title>
        <authorList>
            <person name="Alessa O."/>
            <person name="Ogura Y."/>
            <person name="Fujitani Y."/>
            <person name="Takami H."/>
            <person name="Hayashi T."/>
            <person name="Sahin N."/>
            <person name="Tani A."/>
        </authorList>
    </citation>
    <scope>NUCLEOTIDE SEQUENCE</scope>
    <source>
        <strain evidence="2">DSM 17168</strain>
    </source>
</reference>
<dbReference type="RefSeq" id="WP_238235342.1">
    <property type="nucleotide sequence ID" value="NZ_BPQQ01000025.1"/>
</dbReference>
<keyword evidence="1" id="KW-1133">Transmembrane helix</keyword>
<organism evidence="2 3">
    <name type="scientific">Methylobacterium isbiliense</name>
    <dbReference type="NCBI Taxonomy" id="315478"/>
    <lineage>
        <taxon>Bacteria</taxon>
        <taxon>Pseudomonadati</taxon>
        <taxon>Pseudomonadota</taxon>
        <taxon>Alphaproteobacteria</taxon>
        <taxon>Hyphomicrobiales</taxon>
        <taxon>Methylobacteriaceae</taxon>
        <taxon>Methylobacterium</taxon>
    </lineage>
</organism>
<dbReference type="Proteomes" id="UP001055153">
    <property type="component" value="Unassembled WGS sequence"/>
</dbReference>
<dbReference type="EMBL" id="BPQQ01000025">
    <property type="protein sequence ID" value="GJE00455.1"/>
    <property type="molecule type" value="Genomic_DNA"/>
</dbReference>
<feature type="transmembrane region" description="Helical" evidence="1">
    <location>
        <begin position="109"/>
        <end position="133"/>
    </location>
</feature>
<keyword evidence="1" id="KW-0472">Membrane</keyword>
<feature type="transmembrane region" description="Helical" evidence="1">
    <location>
        <begin position="139"/>
        <end position="159"/>
    </location>
</feature>
<name>A0ABQ4SF73_9HYPH</name>
<keyword evidence="1" id="KW-0812">Transmembrane</keyword>
<protein>
    <recommendedName>
        <fullName evidence="4">Yip1 domain-containing protein</fullName>
    </recommendedName>
</protein>
<feature type="transmembrane region" description="Helical" evidence="1">
    <location>
        <begin position="171"/>
        <end position="192"/>
    </location>
</feature>
<gene>
    <name evidence="2" type="ORF">GMJLKIPL_2377</name>
</gene>